<keyword evidence="5 6" id="KW-0472">Membrane</keyword>
<dbReference type="OrthoDB" id="145485at2"/>
<protein>
    <recommendedName>
        <fullName evidence="9">Lysylphosphatidylglycerol synthetase family protein</fullName>
    </recommendedName>
</protein>
<dbReference type="EMBL" id="NOXU01000030">
    <property type="protein sequence ID" value="OYQ33499.1"/>
    <property type="molecule type" value="Genomic_DNA"/>
</dbReference>
<comment type="caution">
    <text evidence="7">The sequence shown here is derived from an EMBL/GenBank/DDBJ whole genome shotgun (WGS) entry which is preliminary data.</text>
</comment>
<feature type="transmembrane region" description="Helical" evidence="6">
    <location>
        <begin position="142"/>
        <end position="169"/>
    </location>
</feature>
<dbReference type="AlphaFoldDB" id="A0A255YWE2"/>
<evidence type="ECO:0000256" key="5">
    <source>
        <dbReference type="ARBA" id="ARBA00023136"/>
    </source>
</evidence>
<evidence type="ECO:0008006" key="9">
    <source>
        <dbReference type="Google" id="ProtNLM"/>
    </source>
</evidence>
<organism evidence="7 8">
    <name type="scientific">Niveispirillum lacus</name>
    <dbReference type="NCBI Taxonomy" id="1981099"/>
    <lineage>
        <taxon>Bacteria</taxon>
        <taxon>Pseudomonadati</taxon>
        <taxon>Pseudomonadota</taxon>
        <taxon>Alphaproteobacteria</taxon>
        <taxon>Rhodospirillales</taxon>
        <taxon>Azospirillaceae</taxon>
        <taxon>Niveispirillum</taxon>
    </lineage>
</organism>
<gene>
    <name evidence="7" type="ORF">CHU95_13965</name>
</gene>
<comment type="subcellular location">
    <subcellularLocation>
        <location evidence="1">Cell membrane</location>
        <topology evidence="1">Multi-pass membrane protein</topology>
    </subcellularLocation>
</comment>
<evidence type="ECO:0000256" key="2">
    <source>
        <dbReference type="ARBA" id="ARBA00022475"/>
    </source>
</evidence>
<feature type="transmembrane region" description="Helical" evidence="6">
    <location>
        <begin position="181"/>
        <end position="203"/>
    </location>
</feature>
<evidence type="ECO:0000313" key="8">
    <source>
        <dbReference type="Proteomes" id="UP000216998"/>
    </source>
</evidence>
<keyword evidence="2" id="KW-1003">Cell membrane</keyword>
<reference evidence="7 8" key="1">
    <citation type="submission" date="2017-07" db="EMBL/GenBank/DDBJ databases">
        <title>Niveispirillum cyanobacteriorum sp. nov., isolated from cyanobacterial aggregates in a eutrophic lake.</title>
        <authorList>
            <person name="Cai H."/>
        </authorList>
    </citation>
    <scope>NUCLEOTIDE SEQUENCE [LARGE SCALE GENOMIC DNA]</scope>
    <source>
        <strain evidence="8">TH1-14</strain>
    </source>
</reference>
<sequence>MSLTPDPESPPSPAAMPAEGMSRRQKTLLGIGTILFLGVLLAVAVQHVMAEVNFGDVLAYLEALPLSKVVKAIALTALAFWLLTLYDLSALIYLKKKVPYCTTAFAAGCGYAISNNVGWAVISGAGVRLRAYGKAGLSAGDVAKVVVFSTTTFTLGLTFTGAVGMIVGPHPVSVLLKIPEVAVQAAGALMLLGLLAICVITAVTHKPVKIWRWSIQLPSWGGVVSQITISSAELVVTAGILWMLLPVNVDVPFVSFVALFCAALIVAIFSHVPGGLGVFESIILLGMADHDAASSILGALLAYRFIYYVLPLAIAGLSIAIWEIRHHTGRFGRAADRLRGRGP</sequence>
<keyword evidence="8" id="KW-1185">Reference proteome</keyword>
<feature type="transmembrane region" description="Helical" evidence="6">
    <location>
        <begin position="305"/>
        <end position="324"/>
    </location>
</feature>
<evidence type="ECO:0000256" key="3">
    <source>
        <dbReference type="ARBA" id="ARBA00022692"/>
    </source>
</evidence>
<proteinExistence type="predicted"/>
<feature type="transmembrane region" description="Helical" evidence="6">
    <location>
        <begin position="28"/>
        <end position="49"/>
    </location>
</feature>
<evidence type="ECO:0000313" key="7">
    <source>
        <dbReference type="EMBL" id="OYQ33499.1"/>
    </source>
</evidence>
<name>A0A255YWE2_9PROT</name>
<dbReference type="Pfam" id="PF03706">
    <property type="entry name" value="LPG_synthase_TM"/>
    <property type="match status" value="1"/>
</dbReference>
<dbReference type="GO" id="GO:0005886">
    <property type="term" value="C:plasma membrane"/>
    <property type="evidence" value="ECO:0007669"/>
    <property type="project" value="UniProtKB-SubCell"/>
</dbReference>
<evidence type="ECO:0000256" key="6">
    <source>
        <dbReference type="SAM" id="Phobius"/>
    </source>
</evidence>
<dbReference type="Proteomes" id="UP000216998">
    <property type="component" value="Unassembled WGS sequence"/>
</dbReference>
<accession>A0A255YWE2</accession>
<feature type="transmembrane region" description="Helical" evidence="6">
    <location>
        <begin position="257"/>
        <end position="285"/>
    </location>
</feature>
<feature type="transmembrane region" description="Helical" evidence="6">
    <location>
        <begin position="100"/>
        <end position="122"/>
    </location>
</feature>
<feature type="transmembrane region" description="Helical" evidence="6">
    <location>
        <begin position="69"/>
        <end position="88"/>
    </location>
</feature>
<keyword evidence="4 6" id="KW-1133">Transmembrane helix</keyword>
<keyword evidence="3 6" id="KW-0812">Transmembrane</keyword>
<evidence type="ECO:0000256" key="4">
    <source>
        <dbReference type="ARBA" id="ARBA00022989"/>
    </source>
</evidence>
<feature type="transmembrane region" description="Helical" evidence="6">
    <location>
        <begin position="223"/>
        <end position="245"/>
    </location>
</feature>
<dbReference type="InterPro" id="IPR022791">
    <property type="entry name" value="L-PG_synthase/AglD"/>
</dbReference>
<evidence type="ECO:0000256" key="1">
    <source>
        <dbReference type="ARBA" id="ARBA00004651"/>
    </source>
</evidence>